<feature type="compositionally biased region" description="Basic and acidic residues" evidence="1">
    <location>
        <begin position="9"/>
        <end position="31"/>
    </location>
</feature>
<feature type="region of interest" description="Disordered" evidence="1">
    <location>
        <begin position="295"/>
        <end position="334"/>
    </location>
</feature>
<name>A0A067PIJ4_9AGAM</name>
<evidence type="ECO:0000313" key="2">
    <source>
        <dbReference type="EMBL" id="KDQ50827.1"/>
    </source>
</evidence>
<keyword evidence="3" id="KW-1185">Reference proteome</keyword>
<feature type="compositionally biased region" description="Low complexity" evidence="1">
    <location>
        <begin position="221"/>
        <end position="234"/>
    </location>
</feature>
<feature type="compositionally biased region" description="Gly residues" evidence="1">
    <location>
        <begin position="102"/>
        <end position="112"/>
    </location>
</feature>
<sequence length="334" mass="34856">MVNETFDGLVKKNEDVAGQGKWHERSELGKGDEAVLVGAAGLAGVGGFKGEQKAKAEMTRHHSDPSSRPAGKASHPSEPALLREAGVGLKSRLEDMVEEQAGGYGVNGGDAKGLGEREGGHESGYAGTGLMGAGAVGGAGIAERDYKEHKEHKEHLGDHKEHSKDHKDRLADAKDAAQGGVGVGAEEKEARGGRKKHEAEKKSEGCSEERPIPSESGWVCSPNSKTSTLHSSSSVPYTPSTIHPLSSHPIQKQRSPDQPSVKFSPRVHALGGKGAVIGRVGDGVGVGRSTSVVGVGVGPDEWGTGDDLEVVDGTGGEHDLMGEEKRQREGEGWD</sequence>
<feature type="compositionally biased region" description="Basic and acidic residues" evidence="1">
    <location>
        <begin position="315"/>
        <end position="334"/>
    </location>
</feature>
<protein>
    <submittedName>
        <fullName evidence="2">Uncharacterized protein</fullName>
    </submittedName>
</protein>
<feature type="region of interest" description="Disordered" evidence="1">
    <location>
        <begin position="48"/>
        <end position="79"/>
    </location>
</feature>
<feature type="compositionally biased region" description="Basic and acidic residues" evidence="1">
    <location>
        <begin position="185"/>
        <end position="212"/>
    </location>
</feature>
<dbReference type="HOGENOM" id="CLU_831743_0_0_1"/>
<feature type="compositionally biased region" description="Basic and acidic residues" evidence="1">
    <location>
        <begin position="148"/>
        <end position="175"/>
    </location>
</feature>
<feature type="region of interest" description="Disordered" evidence="1">
    <location>
        <begin position="101"/>
        <end position="124"/>
    </location>
</feature>
<feature type="compositionally biased region" description="Basic and acidic residues" evidence="1">
    <location>
        <begin position="50"/>
        <end position="65"/>
    </location>
</feature>
<dbReference type="EMBL" id="KL197755">
    <property type="protein sequence ID" value="KDQ50827.1"/>
    <property type="molecule type" value="Genomic_DNA"/>
</dbReference>
<dbReference type="InParanoid" id="A0A067PIJ4"/>
<dbReference type="AlphaFoldDB" id="A0A067PIJ4"/>
<organism evidence="2 3">
    <name type="scientific">Jaapia argillacea MUCL 33604</name>
    <dbReference type="NCBI Taxonomy" id="933084"/>
    <lineage>
        <taxon>Eukaryota</taxon>
        <taxon>Fungi</taxon>
        <taxon>Dikarya</taxon>
        <taxon>Basidiomycota</taxon>
        <taxon>Agaricomycotina</taxon>
        <taxon>Agaricomycetes</taxon>
        <taxon>Agaricomycetidae</taxon>
        <taxon>Jaapiales</taxon>
        <taxon>Jaapiaceae</taxon>
        <taxon>Jaapia</taxon>
    </lineage>
</organism>
<feature type="compositionally biased region" description="Polar residues" evidence="1">
    <location>
        <begin position="235"/>
        <end position="258"/>
    </location>
</feature>
<feature type="region of interest" description="Disordered" evidence="1">
    <location>
        <begin position="148"/>
        <end position="267"/>
    </location>
</feature>
<feature type="region of interest" description="Disordered" evidence="1">
    <location>
        <begin position="1"/>
        <end position="31"/>
    </location>
</feature>
<proteinExistence type="predicted"/>
<reference evidence="3" key="1">
    <citation type="journal article" date="2014" name="Proc. Natl. Acad. Sci. U.S.A.">
        <title>Extensive sampling of basidiomycete genomes demonstrates inadequacy of the white-rot/brown-rot paradigm for wood decay fungi.</title>
        <authorList>
            <person name="Riley R."/>
            <person name="Salamov A.A."/>
            <person name="Brown D.W."/>
            <person name="Nagy L.G."/>
            <person name="Floudas D."/>
            <person name="Held B.W."/>
            <person name="Levasseur A."/>
            <person name="Lombard V."/>
            <person name="Morin E."/>
            <person name="Otillar R."/>
            <person name="Lindquist E.A."/>
            <person name="Sun H."/>
            <person name="LaButti K.M."/>
            <person name="Schmutz J."/>
            <person name="Jabbour D."/>
            <person name="Luo H."/>
            <person name="Baker S.E."/>
            <person name="Pisabarro A.G."/>
            <person name="Walton J.D."/>
            <person name="Blanchette R.A."/>
            <person name="Henrissat B."/>
            <person name="Martin F."/>
            <person name="Cullen D."/>
            <person name="Hibbett D.S."/>
            <person name="Grigoriev I.V."/>
        </authorList>
    </citation>
    <scope>NUCLEOTIDE SEQUENCE [LARGE SCALE GENOMIC DNA]</scope>
    <source>
        <strain evidence="3">MUCL 33604</strain>
    </source>
</reference>
<dbReference type="Proteomes" id="UP000027265">
    <property type="component" value="Unassembled WGS sequence"/>
</dbReference>
<accession>A0A067PIJ4</accession>
<evidence type="ECO:0000256" key="1">
    <source>
        <dbReference type="SAM" id="MobiDB-lite"/>
    </source>
</evidence>
<evidence type="ECO:0000313" key="3">
    <source>
        <dbReference type="Proteomes" id="UP000027265"/>
    </source>
</evidence>
<gene>
    <name evidence="2" type="ORF">JAAARDRAFT_707589</name>
</gene>